<name>A0ABN2C7R6_9ACTN</name>
<evidence type="ECO:0000313" key="2">
    <source>
        <dbReference type="Proteomes" id="UP001500393"/>
    </source>
</evidence>
<sequence>MNLRLHVHHAYTGGWCADIDDDHDRQPDDPYWCVDQWPTLQDALTAGCHQLAELSATLRTTHRLPRLSGYQDGLQVSPPLQLAA</sequence>
<dbReference type="Proteomes" id="UP001500393">
    <property type="component" value="Unassembled WGS sequence"/>
</dbReference>
<accession>A0ABN2C7R6</accession>
<evidence type="ECO:0000313" key="1">
    <source>
        <dbReference type="EMBL" id="GAA1553111.1"/>
    </source>
</evidence>
<dbReference type="RefSeq" id="WP_344208945.1">
    <property type="nucleotide sequence ID" value="NZ_BAAAOS010000005.1"/>
</dbReference>
<organism evidence="1 2">
    <name type="scientific">Kribbella sancticallisti</name>
    <dbReference type="NCBI Taxonomy" id="460087"/>
    <lineage>
        <taxon>Bacteria</taxon>
        <taxon>Bacillati</taxon>
        <taxon>Actinomycetota</taxon>
        <taxon>Actinomycetes</taxon>
        <taxon>Propionibacteriales</taxon>
        <taxon>Kribbellaceae</taxon>
        <taxon>Kribbella</taxon>
    </lineage>
</organism>
<protein>
    <submittedName>
        <fullName evidence="1">Uncharacterized protein</fullName>
    </submittedName>
</protein>
<reference evidence="1 2" key="1">
    <citation type="journal article" date="2019" name="Int. J. Syst. Evol. Microbiol.">
        <title>The Global Catalogue of Microorganisms (GCM) 10K type strain sequencing project: providing services to taxonomists for standard genome sequencing and annotation.</title>
        <authorList>
            <consortium name="The Broad Institute Genomics Platform"/>
            <consortium name="The Broad Institute Genome Sequencing Center for Infectious Disease"/>
            <person name="Wu L."/>
            <person name="Ma J."/>
        </authorList>
    </citation>
    <scope>NUCLEOTIDE SEQUENCE [LARGE SCALE GENOMIC DNA]</scope>
    <source>
        <strain evidence="1 2">JCM 14969</strain>
    </source>
</reference>
<gene>
    <name evidence="1" type="ORF">GCM10009789_03300</name>
</gene>
<dbReference type="EMBL" id="BAAAOS010000005">
    <property type="protein sequence ID" value="GAA1553111.1"/>
    <property type="molecule type" value="Genomic_DNA"/>
</dbReference>
<keyword evidence="2" id="KW-1185">Reference proteome</keyword>
<proteinExistence type="predicted"/>
<comment type="caution">
    <text evidence="1">The sequence shown here is derived from an EMBL/GenBank/DDBJ whole genome shotgun (WGS) entry which is preliminary data.</text>
</comment>